<dbReference type="PANTHER" id="PTHR33223:SF11">
    <property type="entry name" value="ELEMENT PROTEIN, PUTATIVE-RELATED"/>
    <property type="match status" value="1"/>
</dbReference>
<keyword evidence="4" id="KW-1185">Reference proteome</keyword>
<dbReference type="InterPro" id="IPR005162">
    <property type="entry name" value="Retrotrans_gag_dom"/>
</dbReference>
<dbReference type="InterPro" id="IPR021109">
    <property type="entry name" value="Peptidase_aspartic_dom_sf"/>
</dbReference>
<feature type="region of interest" description="Disordered" evidence="1">
    <location>
        <begin position="948"/>
        <end position="968"/>
    </location>
</feature>
<protein>
    <recommendedName>
        <fullName evidence="2">Retrotransposon gag domain-containing protein</fullName>
    </recommendedName>
</protein>
<dbReference type="AlphaFoldDB" id="A0A7J7G4D9"/>
<evidence type="ECO:0000256" key="1">
    <source>
        <dbReference type="SAM" id="MobiDB-lite"/>
    </source>
</evidence>
<feature type="compositionally biased region" description="Polar residues" evidence="1">
    <location>
        <begin position="683"/>
        <end position="692"/>
    </location>
</feature>
<feature type="compositionally biased region" description="Acidic residues" evidence="1">
    <location>
        <begin position="535"/>
        <end position="544"/>
    </location>
</feature>
<dbReference type="Pfam" id="PF03732">
    <property type="entry name" value="Retrotrans_gag"/>
    <property type="match status" value="1"/>
</dbReference>
<feature type="domain" description="Retrotransposon gag" evidence="2">
    <location>
        <begin position="213"/>
        <end position="304"/>
    </location>
</feature>
<name>A0A7J7G4D9_CAMSI</name>
<feature type="region of interest" description="Disordered" evidence="1">
    <location>
        <begin position="640"/>
        <end position="712"/>
    </location>
</feature>
<dbReference type="PANTHER" id="PTHR33223">
    <property type="entry name" value="CCHC-TYPE DOMAIN-CONTAINING PROTEIN"/>
    <property type="match status" value="1"/>
</dbReference>
<reference evidence="3 4" key="2">
    <citation type="submission" date="2020-07" db="EMBL/GenBank/DDBJ databases">
        <title>Genome assembly of wild tea tree DASZ reveals pedigree and selection history of tea varieties.</title>
        <authorList>
            <person name="Zhang W."/>
        </authorList>
    </citation>
    <scope>NUCLEOTIDE SEQUENCE [LARGE SCALE GENOMIC DNA]</scope>
    <source>
        <strain evidence="4">cv. G240</strain>
        <tissue evidence="3">Leaf</tissue>
    </source>
</reference>
<organism evidence="3 4">
    <name type="scientific">Camellia sinensis</name>
    <name type="common">Tea plant</name>
    <name type="synonym">Thea sinensis</name>
    <dbReference type="NCBI Taxonomy" id="4442"/>
    <lineage>
        <taxon>Eukaryota</taxon>
        <taxon>Viridiplantae</taxon>
        <taxon>Streptophyta</taxon>
        <taxon>Embryophyta</taxon>
        <taxon>Tracheophyta</taxon>
        <taxon>Spermatophyta</taxon>
        <taxon>Magnoliopsida</taxon>
        <taxon>eudicotyledons</taxon>
        <taxon>Gunneridae</taxon>
        <taxon>Pentapetalae</taxon>
        <taxon>asterids</taxon>
        <taxon>Ericales</taxon>
        <taxon>Theaceae</taxon>
        <taxon>Camellia</taxon>
    </lineage>
</organism>
<dbReference type="Gene3D" id="2.40.70.10">
    <property type="entry name" value="Acid Proteases"/>
    <property type="match status" value="1"/>
</dbReference>
<feature type="compositionally biased region" description="Pro residues" evidence="1">
    <location>
        <begin position="92"/>
        <end position="103"/>
    </location>
</feature>
<dbReference type="CDD" id="cd00303">
    <property type="entry name" value="retropepsin_like"/>
    <property type="match status" value="1"/>
</dbReference>
<feature type="compositionally biased region" description="Basic and acidic residues" evidence="1">
    <location>
        <begin position="667"/>
        <end position="682"/>
    </location>
</feature>
<feature type="region of interest" description="Disordered" evidence="1">
    <location>
        <begin position="767"/>
        <end position="821"/>
    </location>
</feature>
<evidence type="ECO:0000313" key="4">
    <source>
        <dbReference type="Proteomes" id="UP000593564"/>
    </source>
</evidence>
<comment type="caution">
    <text evidence="3">The sequence shown here is derived from an EMBL/GenBank/DDBJ whole genome shotgun (WGS) entry which is preliminary data.</text>
</comment>
<feature type="compositionally biased region" description="Low complexity" evidence="1">
    <location>
        <begin position="700"/>
        <end position="712"/>
    </location>
</feature>
<sequence>MNGTGARSSRAFGDVYSPVQENGIRMIPNPTFEAIPGTRGYNNPLFEFIPGGLEGFPTSGRDTIPVPAPFVGPFTGQAQRGYLHPQQQPVPQGQPVPNIPPYGPRGPQAQVCPPNPVFVPPVVVQQAQNMVNRDQITEIVRELCGPMARGVQTPVYRKPYPEWVDRVHEYPRGFRVPDFVLFHGNGNQSTTEHIARFAAQCGEFTNHDYMKLRLFPNSLTGGAFVWYVNLPPGSIQTWQQMEEAFHAQFFQSEPEVSMADLARLSQRPEEKATQFISRFKRARNKCRVVLPETEFVRLAQNGLEFRLRKKFDSTEFRDLVELTYKVSRYEALLEEEQDRNNASYRTYYKDSNYEIDAAEIVGKEPMICEALVHKDTTIDQQFKKKDLHRKYSFDLTKADDIFDHLLAANFLKLPKGVKIPSLDELKGKIYCKWHNSWSHSTKNCVVFRDRIQEQIRKGSLKFPAKAEKAMGIDSNPFPEIGDVAANVIMSDFQNLSLKELEEVNVQMHVANQTATKKDLRGPPAMGRDFSHQREDSDEEALDDDSLEAAVMQRMCPRCRLSYKWLKGLPVDRKQYYRDVQRRPKPTNAYNKRPYPANVRRQPLVVEPAGERMHAKGKRPLYESRSPNYYRLESSHSERMLEKSSGFGIKTRNWPLGPASRRTKNDHHHREPESGSKLGDRAKQLSSQLASKVTSKEERGSSTSGSVSSWVPGVPDWLVMQNKPREMPTQRNFGNQSRMVKPPLVAPNNWVLLKHPRTREPNMVPVISRSQRRKIQRRYTQYQRDQKESGESSSMIQTREKKNRKSDHNSEPVSQNEVDCSREQLAKVHSELKVREKESLTGLEKALMESGSETEEDIGISQKKEMVEEEMFEAFMAEQTFLVEKSAEENHSKGPVTNEIPECIMQDASEVIDQGDQEGKQVQPAIQFGSFPPVSVNMVHILPQEFQSGGENQEGQETDPIPISSEDSQASMVQDNFEMVTPMEAEYESEEVVSINLSYPFEYPSNSMTQHVKPLYIKAFFDGIQLNRVLVDNGAAVNLLPKSSLKKLGKRNPRLIPTSTTIAGFAGDKQMAQGILPINLSVGTKDCMTAFFVIDSNAKYNTLLGRDWIHTNKCVPSSLHQKMIMALGNGKTEEINADPQPFIACADFAEAKLYIDGVAPLSILMEFDGSAEVTADEEVAHLKHLVQESAGEELVVKDDNDAWL</sequence>
<feature type="region of interest" description="Disordered" evidence="1">
    <location>
        <begin position="513"/>
        <end position="544"/>
    </location>
</feature>
<reference evidence="4" key="1">
    <citation type="journal article" date="2020" name="Nat. Commun.">
        <title>Genome assembly of wild tea tree DASZ reveals pedigree and selection history of tea varieties.</title>
        <authorList>
            <person name="Zhang W."/>
            <person name="Zhang Y."/>
            <person name="Qiu H."/>
            <person name="Guo Y."/>
            <person name="Wan H."/>
            <person name="Zhang X."/>
            <person name="Scossa F."/>
            <person name="Alseekh S."/>
            <person name="Zhang Q."/>
            <person name="Wang P."/>
            <person name="Xu L."/>
            <person name="Schmidt M.H."/>
            <person name="Jia X."/>
            <person name="Li D."/>
            <person name="Zhu A."/>
            <person name="Guo F."/>
            <person name="Chen W."/>
            <person name="Ni D."/>
            <person name="Usadel B."/>
            <person name="Fernie A.R."/>
            <person name="Wen W."/>
        </authorList>
    </citation>
    <scope>NUCLEOTIDE SEQUENCE [LARGE SCALE GENOMIC DNA]</scope>
    <source>
        <strain evidence="4">cv. G240</strain>
    </source>
</reference>
<proteinExistence type="predicted"/>
<dbReference type="EMBL" id="JACBKZ010000014">
    <property type="protein sequence ID" value="KAF5934478.1"/>
    <property type="molecule type" value="Genomic_DNA"/>
</dbReference>
<dbReference type="Proteomes" id="UP000593564">
    <property type="component" value="Unassembled WGS sequence"/>
</dbReference>
<evidence type="ECO:0000313" key="3">
    <source>
        <dbReference type="EMBL" id="KAF5934478.1"/>
    </source>
</evidence>
<dbReference type="SUPFAM" id="SSF50630">
    <property type="entry name" value="Acid proteases"/>
    <property type="match status" value="1"/>
</dbReference>
<evidence type="ECO:0000259" key="2">
    <source>
        <dbReference type="Pfam" id="PF03732"/>
    </source>
</evidence>
<feature type="region of interest" description="Disordered" evidence="1">
    <location>
        <begin position="84"/>
        <end position="103"/>
    </location>
</feature>
<accession>A0A7J7G4D9</accession>
<gene>
    <name evidence="3" type="ORF">HYC85_030649</name>
</gene>